<dbReference type="Gene3D" id="2.120.10.30">
    <property type="entry name" value="TolB, C-terminal domain"/>
    <property type="match status" value="1"/>
</dbReference>
<dbReference type="PROSITE" id="PS51257">
    <property type="entry name" value="PROKAR_LIPOPROTEIN"/>
    <property type="match status" value="1"/>
</dbReference>
<comment type="similarity">
    <text evidence="2">Belongs to the YjiK family.</text>
</comment>
<organism evidence="5 6">
    <name type="scientific">Mucilaginibacter pineti</name>
    <dbReference type="NCBI Taxonomy" id="1391627"/>
    <lineage>
        <taxon>Bacteria</taxon>
        <taxon>Pseudomonadati</taxon>
        <taxon>Bacteroidota</taxon>
        <taxon>Sphingobacteriia</taxon>
        <taxon>Sphingobacteriales</taxon>
        <taxon>Sphingobacteriaceae</taxon>
        <taxon>Mucilaginibacter</taxon>
    </lineage>
</organism>
<dbReference type="Proteomes" id="UP000199072">
    <property type="component" value="Unassembled WGS sequence"/>
</dbReference>
<evidence type="ECO:0000256" key="2">
    <source>
        <dbReference type="ARBA" id="ARBA00009852"/>
    </source>
</evidence>
<protein>
    <submittedName>
        <fullName evidence="5">SdiA-regulated</fullName>
    </submittedName>
</protein>
<comment type="subcellular location">
    <subcellularLocation>
        <location evidence="1">Cell membrane</location>
    </subcellularLocation>
</comment>
<evidence type="ECO:0000313" key="6">
    <source>
        <dbReference type="Proteomes" id="UP000199072"/>
    </source>
</evidence>
<dbReference type="Pfam" id="PF06977">
    <property type="entry name" value="SdiA-regulated"/>
    <property type="match status" value="1"/>
</dbReference>
<keyword evidence="3" id="KW-1003">Cell membrane</keyword>
<sequence>MKRFKTNKAMYQAIRCITVLSISVGILSVISCAQKVESNEDVSPKGYDLTKPVKYNMPDALTEISGIAFYQGKPDMIFAEQDEDGNVYSFKLGDKQVNTSKFGKKGDYEDIAICRNQVILLRSDGVLFTFPFTEVKKPEIANVKKLQDILPAGEYEGLYADEKTGLLYVLCKHCADDRTTKTSSVYVLALQADGTVKQSGGFSINVKEIEKITDKKRISFHPSALTKNTVTNEWYILSSSNKMLVVADADWKVKTVYPLNPGLFNQPEGIAFDNQHNLYISNEGDKVSPGNVLKFNYKIK</sequence>
<gene>
    <name evidence="5" type="ORF">SAMN05216464_101236</name>
</gene>
<dbReference type="InterPro" id="IPR009722">
    <property type="entry name" value="YjiK/CarP"/>
</dbReference>
<keyword evidence="4" id="KW-0472">Membrane</keyword>
<dbReference type="AlphaFoldDB" id="A0A1G6TAN8"/>
<evidence type="ECO:0000256" key="3">
    <source>
        <dbReference type="ARBA" id="ARBA00022475"/>
    </source>
</evidence>
<evidence type="ECO:0000313" key="5">
    <source>
        <dbReference type="EMBL" id="SDD26121.1"/>
    </source>
</evidence>
<reference evidence="5 6" key="1">
    <citation type="submission" date="2016-10" db="EMBL/GenBank/DDBJ databases">
        <authorList>
            <person name="de Groot N.N."/>
        </authorList>
    </citation>
    <scope>NUCLEOTIDE SEQUENCE [LARGE SCALE GENOMIC DNA]</scope>
    <source>
        <strain evidence="5 6">47C3B</strain>
    </source>
</reference>
<proteinExistence type="inferred from homology"/>
<dbReference type="SUPFAM" id="SSF50956">
    <property type="entry name" value="Thermostable phytase (3-phytase)"/>
    <property type="match status" value="1"/>
</dbReference>
<evidence type="ECO:0000256" key="1">
    <source>
        <dbReference type="ARBA" id="ARBA00004236"/>
    </source>
</evidence>
<accession>A0A1G6TAN8</accession>
<dbReference type="STRING" id="1391627.SAMN05216464_101236"/>
<evidence type="ECO:0000256" key="4">
    <source>
        <dbReference type="ARBA" id="ARBA00023136"/>
    </source>
</evidence>
<dbReference type="InterPro" id="IPR011042">
    <property type="entry name" value="6-blade_b-propeller_TolB-like"/>
</dbReference>
<keyword evidence="6" id="KW-1185">Reference proteome</keyword>
<dbReference type="GO" id="GO:0005886">
    <property type="term" value="C:plasma membrane"/>
    <property type="evidence" value="ECO:0007669"/>
    <property type="project" value="UniProtKB-SubCell"/>
</dbReference>
<name>A0A1G6TAN8_9SPHI</name>
<dbReference type="EMBL" id="FNAI01000001">
    <property type="protein sequence ID" value="SDD26121.1"/>
    <property type="molecule type" value="Genomic_DNA"/>
</dbReference>